<evidence type="ECO:0000313" key="4">
    <source>
        <dbReference type="Proteomes" id="UP001491310"/>
    </source>
</evidence>
<evidence type="ECO:0008006" key="5">
    <source>
        <dbReference type="Google" id="ProtNLM"/>
    </source>
</evidence>
<comment type="caution">
    <text evidence="3">The sequence shown here is derived from an EMBL/GenBank/DDBJ whole genome shotgun (WGS) entry which is preliminary data.</text>
</comment>
<evidence type="ECO:0000313" key="3">
    <source>
        <dbReference type="EMBL" id="KAK9909050.1"/>
    </source>
</evidence>
<organism evidence="3 4">
    <name type="scientific">Coccomyxa subellipsoidea</name>
    <dbReference type="NCBI Taxonomy" id="248742"/>
    <lineage>
        <taxon>Eukaryota</taxon>
        <taxon>Viridiplantae</taxon>
        <taxon>Chlorophyta</taxon>
        <taxon>core chlorophytes</taxon>
        <taxon>Trebouxiophyceae</taxon>
        <taxon>Trebouxiophyceae incertae sedis</taxon>
        <taxon>Coccomyxaceae</taxon>
        <taxon>Coccomyxa</taxon>
    </lineage>
</organism>
<evidence type="ECO:0000256" key="1">
    <source>
        <dbReference type="SAM" id="Coils"/>
    </source>
</evidence>
<sequence length="525" mass="55546">MLEADLRGQGMGGSQKRSFSTLNTPSEPQAAPEDPEEEEGDSDDPTEKRQQKNQPRRPHLQGRFSGRLETKEDEKRLADECRLLGPFLGGVGKRGEKSRLTLAKIVRGIASGDVRRHCEGRERKLTALQERVEVLEAGRDRQRGGSLQANGMLMKQEMHTNGINGSALPAMSISSPGLHHSAPCHNGQVAAVATVSDGVMAQTSLVRHDSALARTTSLDGRLVKSTSGLPMVLVSGPPVAAASSVPHPATPAQTSRSAASEAQALAQEAAQLKAQAQNFQAHADHLQEQSQQAQSEPVQVQAAVQAQSFQAKAQSLEKAAEAQNLQAQAVAHAQAQADAHAQAQHLAAKAHVHAQAHMEAAAQAQHLKIAAHYDGEHAQQVVAQTQQLEAKAQGHAQAQSQLVVHAHNLTAKAHAHANAQAQAQAQAQQAAEEACHLDAAAQQLQAEAHLQAVHLQGCSPLEGTALGMPHSELDDSQLILAAAELAASAPGQLVQTATGFEDGLDPVQQVGTVLHSIPWYRLVQC</sequence>
<reference evidence="3 4" key="1">
    <citation type="journal article" date="2024" name="Nat. Commun.">
        <title>Phylogenomics reveals the evolutionary origins of lichenization in chlorophyte algae.</title>
        <authorList>
            <person name="Puginier C."/>
            <person name="Libourel C."/>
            <person name="Otte J."/>
            <person name="Skaloud P."/>
            <person name="Haon M."/>
            <person name="Grisel S."/>
            <person name="Petersen M."/>
            <person name="Berrin J.G."/>
            <person name="Delaux P.M."/>
            <person name="Dal Grande F."/>
            <person name="Keller J."/>
        </authorList>
    </citation>
    <scope>NUCLEOTIDE SEQUENCE [LARGE SCALE GENOMIC DNA]</scope>
    <source>
        <strain evidence="3 4">SAG 216-7</strain>
    </source>
</reference>
<feature type="compositionally biased region" description="Polar residues" evidence="2">
    <location>
        <begin position="15"/>
        <end position="24"/>
    </location>
</feature>
<proteinExistence type="predicted"/>
<feature type="compositionally biased region" description="Acidic residues" evidence="2">
    <location>
        <begin position="33"/>
        <end position="44"/>
    </location>
</feature>
<name>A0ABR2YPR6_9CHLO</name>
<keyword evidence="1" id="KW-0175">Coiled coil</keyword>
<accession>A0ABR2YPR6</accession>
<dbReference type="Proteomes" id="UP001491310">
    <property type="component" value="Unassembled WGS sequence"/>
</dbReference>
<evidence type="ECO:0000256" key="2">
    <source>
        <dbReference type="SAM" id="MobiDB-lite"/>
    </source>
</evidence>
<dbReference type="EMBL" id="JALJOT010000007">
    <property type="protein sequence ID" value="KAK9909050.1"/>
    <property type="molecule type" value="Genomic_DNA"/>
</dbReference>
<keyword evidence="4" id="KW-1185">Reference proteome</keyword>
<feature type="region of interest" description="Disordered" evidence="2">
    <location>
        <begin position="1"/>
        <end position="74"/>
    </location>
</feature>
<feature type="coiled-coil region" evidence="1">
    <location>
        <begin position="255"/>
        <end position="326"/>
    </location>
</feature>
<gene>
    <name evidence="3" type="ORF">WJX75_006466</name>
</gene>
<protein>
    <recommendedName>
        <fullName evidence="5">BHLH domain-containing protein</fullName>
    </recommendedName>
</protein>